<dbReference type="SUPFAM" id="SSF53850">
    <property type="entry name" value="Periplasmic binding protein-like II"/>
    <property type="match status" value="1"/>
</dbReference>
<name>A0A552WQ94_9MICO</name>
<sequence>MSTNLRRGVALAASAALALTLAACSSDSQAGGGAEKGSEDNPVRIGVVGASDPQWDVFSDLAEEDGIAVDIVDFTEYTQPNPALTDGDLDLNQFQHILYLAQYNEADGQDLTPIGATAVYPLALYSQKHTSVEDIPDGGEIAIPNDVTNQARALFVLEEAGLITLKDDAGIVPDPTDIDESASKVTVTPVEANQTAVALDSVDASVVNNDFVDDAGLNPDDALFADSAESEGARPYINVWVSRAEDADSELFQRIIELHKSPEVEKELMKSSGDTASIANQSAAELQEILAEVQASLTK</sequence>
<evidence type="ECO:0000256" key="6">
    <source>
        <dbReference type="ARBA" id="ARBA00023288"/>
    </source>
</evidence>
<feature type="signal peptide" evidence="7">
    <location>
        <begin position="1"/>
        <end position="30"/>
    </location>
</feature>
<gene>
    <name evidence="8" type="ORF">FJ693_11615</name>
</gene>
<evidence type="ECO:0000256" key="7">
    <source>
        <dbReference type="SAM" id="SignalP"/>
    </source>
</evidence>
<evidence type="ECO:0000256" key="1">
    <source>
        <dbReference type="ARBA" id="ARBA00004635"/>
    </source>
</evidence>
<reference evidence="8 9" key="1">
    <citation type="submission" date="2019-07" db="EMBL/GenBank/DDBJ databases">
        <title>Georgenia wutianyii sp. nov. and Georgenia *** sp. nov. isolated from plateau pika (Ochotona curzoniae) in the Qinghai-Tibet plateau of China.</title>
        <authorList>
            <person name="Tian Z."/>
        </authorList>
    </citation>
    <scope>NUCLEOTIDE SEQUENCE [LARGE SCALE GENOMIC DNA]</scope>
    <source>
        <strain evidence="8 9">Z446</strain>
    </source>
</reference>
<comment type="subcellular location">
    <subcellularLocation>
        <location evidence="1">Membrane</location>
        <topology evidence="1">Lipid-anchor</topology>
    </subcellularLocation>
</comment>
<evidence type="ECO:0000256" key="3">
    <source>
        <dbReference type="ARBA" id="ARBA00022729"/>
    </source>
</evidence>
<dbReference type="AlphaFoldDB" id="A0A552WQ94"/>
<keyword evidence="3 7" id="KW-0732">Signal</keyword>
<dbReference type="PANTHER" id="PTHR30429">
    <property type="entry name" value="D-METHIONINE-BINDING LIPOPROTEIN METQ"/>
    <property type="match status" value="1"/>
</dbReference>
<organism evidence="8 9">
    <name type="scientific">Georgenia yuyongxinii</name>
    <dbReference type="NCBI Taxonomy" id="2589797"/>
    <lineage>
        <taxon>Bacteria</taxon>
        <taxon>Bacillati</taxon>
        <taxon>Actinomycetota</taxon>
        <taxon>Actinomycetes</taxon>
        <taxon>Micrococcales</taxon>
        <taxon>Bogoriellaceae</taxon>
        <taxon>Georgenia</taxon>
    </lineage>
</organism>
<feature type="chain" id="PRO_5022114177" evidence="7">
    <location>
        <begin position="31"/>
        <end position="299"/>
    </location>
</feature>
<dbReference type="PANTHER" id="PTHR30429:SF3">
    <property type="entry name" value="LIPOPROTEIN"/>
    <property type="match status" value="1"/>
</dbReference>
<evidence type="ECO:0000256" key="2">
    <source>
        <dbReference type="ARBA" id="ARBA00008973"/>
    </source>
</evidence>
<proteinExistence type="inferred from homology"/>
<dbReference type="EMBL" id="VJXR01000032">
    <property type="protein sequence ID" value="TRW44951.1"/>
    <property type="molecule type" value="Genomic_DNA"/>
</dbReference>
<dbReference type="GO" id="GO:0016020">
    <property type="term" value="C:membrane"/>
    <property type="evidence" value="ECO:0007669"/>
    <property type="project" value="UniProtKB-SubCell"/>
</dbReference>
<dbReference type="PROSITE" id="PS51257">
    <property type="entry name" value="PROKAR_LIPOPROTEIN"/>
    <property type="match status" value="1"/>
</dbReference>
<evidence type="ECO:0000313" key="9">
    <source>
        <dbReference type="Proteomes" id="UP000318693"/>
    </source>
</evidence>
<comment type="caution">
    <text evidence="8">The sequence shown here is derived from an EMBL/GenBank/DDBJ whole genome shotgun (WGS) entry which is preliminary data.</text>
</comment>
<accession>A0A552WQ94</accession>
<keyword evidence="5" id="KW-0564">Palmitate</keyword>
<evidence type="ECO:0000256" key="5">
    <source>
        <dbReference type="ARBA" id="ARBA00023139"/>
    </source>
</evidence>
<protein>
    <submittedName>
        <fullName evidence="8">Methionine ABC transporter substrate-binding protein</fullName>
    </submittedName>
</protein>
<evidence type="ECO:0000256" key="4">
    <source>
        <dbReference type="ARBA" id="ARBA00023136"/>
    </source>
</evidence>
<evidence type="ECO:0000313" key="8">
    <source>
        <dbReference type="EMBL" id="TRW44951.1"/>
    </source>
</evidence>
<dbReference type="Pfam" id="PF03180">
    <property type="entry name" value="Lipoprotein_9"/>
    <property type="match status" value="1"/>
</dbReference>
<keyword evidence="9" id="KW-1185">Reference proteome</keyword>
<dbReference type="InterPro" id="IPR004872">
    <property type="entry name" value="Lipoprotein_NlpA"/>
</dbReference>
<dbReference type="Proteomes" id="UP000318693">
    <property type="component" value="Unassembled WGS sequence"/>
</dbReference>
<keyword evidence="4" id="KW-0472">Membrane</keyword>
<comment type="similarity">
    <text evidence="2">Belongs to the NlpA lipoprotein family.</text>
</comment>
<keyword evidence="6" id="KW-0449">Lipoprotein</keyword>
<dbReference type="Gene3D" id="3.40.190.10">
    <property type="entry name" value="Periplasmic binding protein-like II"/>
    <property type="match status" value="2"/>
</dbReference>
<dbReference type="RefSeq" id="WP_143418687.1">
    <property type="nucleotide sequence ID" value="NZ_VJXR01000032.1"/>
</dbReference>